<dbReference type="KEGG" id="ngr:NAEGRDRAFT_73450"/>
<feature type="compositionally biased region" description="Basic and acidic residues" evidence="1">
    <location>
        <begin position="231"/>
        <end position="249"/>
    </location>
</feature>
<evidence type="ECO:0000313" key="2">
    <source>
        <dbReference type="EMBL" id="EFC38729.1"/>
    </source>
</evidence>
<dbReference type="GeneID" id="8862744"/>
<dbReference type="EMBL" id="GG738905">
    <property type="protein sequence ID" value="EFC38729.1"/>
    <property type="molecule type" value="Genomic_DNA"/>
</dbReference>
<dbReference type="VEuPathDB" id="AmoebaDB:NAEGRDRAFT_73450"/>
<protein>
    <submittedName>
        <fullName evidence="2">Predicted protein</fullName>
    </submittedName>
</protein>
<feature type="region of interest" description="Disordered" evidence="1">
    <location>
        <begin position="194"/>
        <end position="249"/>
    </location>
</feature>
<proteinExistence type="predicted"/>
<dbReference type="RefSeq" id="XP_002671473.1">
    <property type="nucleotide sequence ID" value="XM_002671427.1"/>
</dbReference>
<dbReference type="OMA" id="SCKLNSI"/>
<reference evidence="2 3" key="1">
    <citation type="journal article" date="2010" name="Cell">
        <title>The genome of Naegleria gruberi illuminates early eukaryotic versatility.</title>
        <authorList>
            <person name="Fritz-Laylin L.K."/>
            <person name="Prochnik S.E."/>
            <person name="Ginger M.L."/>
            <person name="Dacks J.B."/>
            <person name="Carpenter M.L."/>
            <person name="Field M.C."/>
            <person name="Kuo A."/>
            <person name="Paredez A."/>
            <person name="Chapman J."/>
            <person name="Pham J."/>
            <person name="Shu S."/>
            <person name="Neupane R."/>
            <person name="Cipriano M."/>
            <person name="Mancuso J."/>
            <person name="Tu H."/>
            <person name="Salamov A."/>
            <person name="Lindquist E."/>
            <person name="Shapiro H."/>
            <person name="Lucas S."/>
            <person name="Grigoriev I.V."/>
            <person name="Cande W.Z."/>
            <person name="Fulton C."/>
            <person name="Rokhsar D.S."/>
            <person name="Dawson S.C."/>
        </authorList>
    </citation>
    <scope>NUCLEOTIDE SEQUENCE [LARGE SCALE GENOMIC DNA]</scope>
    <source>
        <strain evidence="2 3">NEG-M</strain>
    </source>
</reference>
<accession>D2VWN9</accession>
<sequence length="249" mass="28240">MLSSGALYTLLVPKIWDYAQQNIVNISSPSIGSSLLEVSNKNVRDVSHVLNAPPTSLSWNNDDVVNQKTLLLELYLACNVRKIILDLDKNSVPKEINISFSIDEKKINFKKLTRLRSTDLKRTRPFVISFSKPVQLKYLKFQFKLLDEEQNGKCKLNSLKVYGTPILNSNNLFELYHKNEDKLKALAGMLGLKNPLGAPNQPQNTQENDGTDEKKEAEEGVTIEILPDGEEEKKQPYTESHPSERRSKL</sequence>
<dbReference type="InParanoid" id="D2VWN9"/>
<organism evidence="3">
    <name type="scientific">Naegleria gruberi</name>
    <name type="common">Amoeba</name>
    <dbReference type="NCBI Taxonomy" id="5762"/>
    <lineage>
        <taxon>Eukaryota</taxon>
        <taxon>Discoba</taxon>
        <taxon>Heterolobosea</taxon>
        <taxon>Tetramitia</taxon>
        <taxon>Eutetramitia</taxon>
        <taxon>Vahlkampfiidae</taxon>
        <taxon>Naegleria</taxon>
    </lineage>
</organism>
<evidence type="ECO:0000313" key="3">
    <source>
        <dbReference type="Proteomes" id="UP000006671"/>
    </source>
</evidence>
<keyword evidence="3" id="KW-1185">Reference proteome</keyword>
<evidence type="ECO:0000256" key="1">
    <source>
        <dbReference type="SAM" id="MobiDB-lite"/>
    </source>
</evidence>
<dbReference type="OrthoDB" id="10370808at2759"/>
<dbReference type="AlphaFoldDB" id="D2VWN9"/>
<name>D2VWN9_NAEGR</name>
<dbReference type="Proteomes" id="UP000006671">
    <property type="component" value="Unassembled WGS sequence"/>
</dbReference>
<gene>
    <name evidence="2" type="ORF">NAEGRDRAFT_73450</name>
</gene>